<reference evidence="1" key="1">
    <citation type="submission" date="2020-05" db="UniProtKB">
        <authorList>
            <consortium name="EnsemblMetazoa"/>
        </authorList>
    </citation>
    <scope>IDENTIFICATION</scope>
    <source>
        <strain evidence="1">Jacobina</strain>
    </source>
</reference>
<protein>
    <submittedName>
        <fullName evidence="1">Uncharacterized protein</fullName>
    </submittedName>
</protein>
<sequence length="82" mass="9256">MMPLQQPQLHDALQDFWERILTATLPQQLQLLVVQQVTLVSIPIVGLLPLHQLLDAHLEHSEITQTAGDQPQRLLHVAPQDS</sequence>
<dbReference type="VEuPathDB" id="VectorBase:LLOJ009457"/>
<dbReference type="Proteomes" id="UP000092461">
    <property type="component" value="Unassembled WGS sequence"/>
</dbReference>
<dbReference type="EnsemblMetazoa" id="LLOJ009457-RA">
    <property type="protein sequence ID" value="LLOJ009457-PA"/>
    <property type="gene ID" value="LLOJ009457"/>
</dbReference>
<evidence type="ECO:0000313" key="2">
    <source>
        <dbReference type="Proteomes" id="UP000092461"/>
    </source>
</evidence>
<accession>A0A1B0CWS3</accession>
<name>A0A1B0CWS3_LUTLO</name>
<dbReference type="EMBL" id="AJWK01032798">
    <property type="status" value="NOT_ANNOTATED_CDS"/>
    <property type="molecule type" value="Genomic_DNA"/>
</dbReference>
<proteinExistence type="predicted"/>
<keyword evidence="2" id="KW-1185">Reference proteome</keyword>
<dbReference type="AlphaFoldDB" id="A0A1B0CWS3"/>
<organism evidence="1 2">
    <name type="scientific">Lutzomyia longipalpis</name>
    <name type="common">Sand fly</name>
    <dbReference type="NCBI Taxonomy" id="7200"/>
    <lineage>
        <taxon>Eukaryota</taxon>
        <taxon>Metazoa</taxon>
        <taxon>Ecdysozoa</taxon>
        <taxon>Arthropoda</taxon>
        <taxon>Hexapoda</taxon>
        <taxon>Insecta</taxon>
        <taxon>Pterygota</taxon>
        <taxon>Neoptera</taxon>
        <taxon>Endopterygota</taxon>
        <taxon>Diptera</taxon>
        <taxon>Nematocera</taxon>
        <taxon>Psychodoidea</taxon>
        <taxon>Psychodidae</taxon>
        <taxon>Lutzomyia</taxon>
        <taxon>Lutzomyia</taxon>
    </lineage>
</organism>
<evidence type="ECO:0000313" key="1">
    <source>
        <dbReference type="EnsemblMetazoa" id="LLOJ009457-PA"/>
    </source>
</evidence>